<feature type="region of interest" description="Disordered" evidence="1">
    <location>
        <begin position="40"/>
        <end position="60"/>
    </location>
</feature>
<evidence type="ECO:0000313" key="2">
    <source>
        <dbReference type="EMBL" id="KKK52644.1"/>
    </source>
</evidence>
<accession>A0A0F8YER5</accession>
<feature type="compositionally biased region" description="Basic residues" evidence="1">
    <location>
        <begin position="41"/>
        <end position="60"/>
    </location>
</feature>
<sequence>MSAQTDMAKAKQMRELAKSVRDVVAKQDFMDAAGRLEKRAAKGAKRVARQRRKKKTSVMR</sequence>
<organism evidence="2">
    <name type="scientific">marine sediment metagenome</name>
    <dbReference type="NCBI Taxonomy" id="412755"/>
    <lineage>
        <taxon>unclassified sequences</taxon>
        <taxon>metagenomes</taxon>
        <taxon>ecological metagenomes</taxon>
    </lineage>
</organism>
<proteinExistence type="predicted"/>
<reference evidence="2" key="1">
    <citation type="journal article" date="2015" name="Nature">
        <title>Complex archaea that bridge the gap between prokaryotes and eukaryotes.</title>
        <authorList>
            <person name="Spang A."/>
            <person name="Saw J.H."/>
            <person name="Jorgensen S.L."/>
            <person name="Zaremba-Niedzwiedzka K."/>
            <person name="Martijn J."/>
            <person name="Lind A.E."/>
            <person name="van Eijk R."/>
            <person name="Schleper C."/>
            <person name="Guy L."/>
            <person name="Ettema T.J."/>
        </authorList>
    </citation>
    <scope>NUCLEOTIDE SEQUENCE</scope>
</reference>
<gene>
    <name evidence="2" type="ORF">LCGC14_3102830</name>
</gene>
<name>A0A0F8YER5_9ZZZZ</name>
<dbReference type="AlphaFoldDB" id="A0A0F8YER5"/>
<evidence type="ECO:0000256" key="1">
    <source>
        <dbReference type="SAM" id="MobiDB-lite"/>
    </source>
</evidence>
<protein>
    <submittedName>
        <fullName evidence="2">Uncharacterized protein</fullName>
    </submittedName>
</protein>
<dbReference type="EMBL" id="LAZR01066916">
    <property type="protein sequence ID" value="KKK52644.1"/>
    <property type="molecule type" value="Genomic_DNA"/>
</dbReference>
<comment type="caution">
    <text evidence="2">The sequence shown here is derived from an EMBL/GenBank/DDBJ whole genome shotgun (WGS) entry which is preliminary data.</text>
</comment>